<feature type="transmembrane region" description="Helical" evidence="9">
    <location>
        <begin position="21"/>
        <end position="48"/>
    </location>
</feature>
<organism evidence="12 13">
    <name type="scientific">Saliphagus infecundisoli</name>
    <dbReference type="NCBI Taxonomy" id="1849069"/>
    <lineage>
        <taxon>Archaea</taxon>
        <taxon>Methanobacteriati</taxon>
        <taxon>Methanobacteriota</taxon>
        <taxon>Stenosarchaea group</taxon>
        <taxon>Halobacteria</taxon>
        <taxon>Halobacteriales</taxon>
        <taxon>Natrialbaceae</taxon>
        <taxon>Saliphagus</taxon>
    </lineage>
</organism>
<dbReference type="GO" id="GO:0005524">
    <property type="term" value="F:ATP binding"/>
    <property type="evidence" value="ECO:0007669"/>
    <property type="project" value="UniProtKB-KW"/>
</dbReference>
<keyword evidence="3" id="KW-1003">Cell membrane</keyword>
<dbReference type="InterPro" id="IPR003439">
    <property type="entry name" value="ABC_transporter-like_ATP-bd"/>
</dbReference>
<keyword evidence="8 9" id="KW-0472">Membrane</keyword>
<sequence>MSTEDLSFREKARGLYEVATFRPVLTASVVFFSVFTALLEGIGISFIVPIVEIVQSPGAPGEDASGPVAVFVAVYDFLGIPFTLGSVVLGVITVMGVRFGTNFVVDWMRIALQNRYVRHLQRESFDHALDAEIAYFDREGSDDILNAIVTQAEAAGRVISDFIRFMKQVMLCAVYLGIALYLSPVLTVLAGVILGGLTFFIRKVVEPGYTIGDRVAQANEEIQGAAQAGTQGIRDAKLFTLTDELFDRFARHVDTYTSSSIKLGRNEAIIDNVYNFAAAATVFGLIYVAIGFTGLSLASLGMFLFAMFKLGPKLSRANNYLYRVEGRLPHLVRTQEFIDELRDHEEPVGGGRPVPESPFPITFEDVSFAYDEEPVLRDVSFRIAADEFVAFVGPSGAGKSTVASLLARLYDPDSGDVTVAGTSLAEYDLTEWRSRVAVVRQNPFLFNTTLRENVTIGNRDATQAEIERACEIAHVTEFIDELPEGYDTELGDDGVRLSGGQRQRVALARALLKDADLLVLDEATSDLDSGIEDRVHTAIEEMDRDYAILAIAHRLSTVRGADRIHTVEDGRIVEEGDHEELLEEEGRYADLYAMQ</sequence>
<feature type="transmembrane region" description="Helical" evidence="9">
    <location>
        <begin position="173"/>
        <end position="201"/>
    </location>
</feature>
<dbReference type="PANTHER" id="PTHR24221:SF646">
    <property type="entry name" value="HAEMOLYSIN SECRETION ATP-BINDING PROTEIN"/>
    <property type="match status" value="1"/>
</dbReference>
<comment type="subcellular location">
    <subcellularLocation>
        <location evidence="1">Cell membrane</location>
        <topology evidence="1">Multi-pass membrane protein</topology>
    </subcellularLocation>
</comment>
<evidence type="ECO:0000256" key="4">
    <source>
        <dbReference type="ARBA" id="ARBA00022692"/>
    </source>
</evidence>
<evidence type="ECO:0000256" key="9">
    <source>
        <dbReference type="SAM" id="Phobius"/>
    </source>
</evidence>
<gene>
    <name evidence="12" type="ORF">ACFPFO_18325</name>
</gene>
<evidence type="ECO:0000256" key="2">
    <source>
        <dbReference type="ARBA" id="ARBA00022448"/>
    </source>
</evidence>
<accession>A0ABD5QIQ1</accession>
<dbReference type="Gene3D" id="1.20.1560.10">
    <property type="entry name" value="ABC transporter type 1, transmembrane domain"/>
    <property type="match status" value="1"/>
</dbReference>
<dbReference type="Pfam" id="PF00664">
    <property type="entry name" value="ABC_membrane"/>
    <property type="match status" value="1"/>
</dbReference>
<comment type="caution">
    <text evidence="12">The sequence shown here is derived from an EMBL/GenBank/DDBJ whole genome shotgun (WGS) entry which is preliminary data.</text>
</comment>
<feature type="domain" description="ABC transporter" evidence="10">
    <location>
        <begin position="361"/>
        <end position="594"/>
    </location>
</feature>
<dbReference type="RefSeq" id="WP_224829325.1">
    <property type="nucleotide sequence ID" value="NZ_JAIVEF010000019.1"/>
</dbReference>
<dbReference type="Pfam" id="PF00005">
    <property type="entry name" value="ABC_tran"/>
    <property type="match status" value="1"/>
</dbReference>
<feature type="transmembrane region" description="Helical" evidence="9">
    <location>
        <begin position="68"/>
        <end position="92"/>
    </location>
</feature>
<evidence type="ECO:0000256" key="7">
    <source>
        <dbReference type="ARBA" id="ARBA00022989"/>
    </source>
</evidence>
<dbReference type="InterPro" id="IPR011527">
    <property type="entry name" value="ABC1_TM_dom"/>
</dbReference>
<evidence type="ECO:0000313" key="13">
    <source>
        <dbReference type="Proteomes" id="UP001595925"/>
    </source>
</evidence>
<dbReference type="PROSITE" id="PS50929">
    <property type="entry name" value="ABC_TM1F"/>
    <property type="match status" value="1"/>
</dbReference>
<dbReference type="FunFam" id="3.40.50.300:FF:000221">
    <property type="entry name" value="Multidrug ABC transporter ATP-binding protein"/>
    <property type="match status" value="1"/>
</dbReference>
<evidence type="ECO:0000256" key="5">
    <source>
        <dbReference type="ARBA" id="ARBA00022741"/>
    </source>
</evidence>
<dbReference type="InterPro" id="IPR039421">
    <property type="entry name" value="Type_1_exporter"/>
</dbReference>
<keyword evidence="4 9" id="KW-0812">Transmembrane</keyword>
<keyword evidence="6 12" id="KW-0067">ATP-binding</keyword>
<dbReference type="SUPFAM" id="SSF90123">
    <property type="entry name" value="ABC transporter transmembrane region"/>
    <property type="match status" value="1"/>
</dbReference>
<evidence type="ECO:0000256" key="8">
    <source>
        <dbReference type="ARBA" id="ARBA00023136"/>
    </source>
</evidence>
<keyword evidence="7 9" id="KW-1133">Transmembrane helix</keyword>
<dbReference type="Gene3D" id="3.40.50.300">
    <property type="entry name" value="P-loop containing nucleotide triphosphate hydrolases"/>
    <property type="match status" value="1"/>
</dbReference>
<feature type="domain" description="ABC transmembrane type-1" evidence="11">
    <location>
        <begin position="29"/>
        <end position="326"/>
    </location>
</feature>
<evidence type="ECO:0000313" key="12">
    <source>
        <dbReference type="EMBL" id="MFC4989676.1"/>
    </source>
</evidence>
<dbReference type="AlphaFoldDB" id="A0ABD5QIQ1"/>
<dbReference type="SUPFAM" id="SSF52540">
    <property type="entry name" value="P-loop containing nucleoside triphosphate hydrolases"/>
    <property type="match status" value="1"/>
</dbReference>
<dbReference type="PROSITE" id="PS00211">
    <property type="entry name" value="ABC_TRANSPORTER_1"/>
    <property type="match status" value="1"/>
</dbReference>
<dbReference type="InterPro" id="IPR036640">
    <property type="entry name" value="ABC1_TM_sf"/>
</dbReference>
<dbReference type="GO" id="GO:0055085">
    <property type="term" value="P:transmembrane transport"/>
    <property type="evidence" value="ECO:0007669"/>
    <property type="project" value="UniProtKB-ARBA"/>
</dbReference>
<dbReference type="Proteomes" id="UP001595925">
    <property type="component" value="Unassembled WGS sequence"/>
</dbReference>
<evidence type="ECO:0000256" key="3">
    <source>
        <dbReference type="ARBA" id="ARBA00022475"/>
    </source>
</evidence>
<feature type="transmembrane region" description="Helical" evidence="9">
    <location>
        <begin position="273"/>
        <end position="306"/>
    </location>
</feature>
<evidence type="ECO:0000259" key="10">
    <source>
        <dbReference type="PROSITE" id="PS50893"/>
    </source>
</evidence>
<dbReference type="PANTHER" id="PTHR24221">
    <property type="entry name" value="ATP-BINDING CASSETTE SUB-FAMILY B"/>
    <property type="match status" value="1"/>
</dbReference>
<keyword evidence="5" id="KW-0547">Nucleotide-binding</keyword>
<keyword evidence="2" id="KW-0813">Transport</keyword>
<dbReference type="InterPro" id="IPR003593">
    <property type="entry name" value="AAA+_ATPase"/>
</dbReference>
<reference evidence="12 13" key="1">
    <citation type="journal article" date="2019" name="Int. J. Syst. Evol. Microbiol.">
        <title>The Global Catalogue of Microorganisms (GCM) 10K type strain sequencing project: providing services to taxonomists for standard genome sequencing and annotation.</title>
        <authorList>
            <consortium name="The Broad Institute Genomics Platform"/>
            <consortium name="The Broad Institute Genome Sequencing Center for Infectious Disease"/>
            <person name="Wu L."/>
            <person name="Ma J."/>
        </authorList>
    </citation>
    <scope>NUCLEOTIDE SEQUENCE [LARGE SCALE GENOMIC DNA]</scope>
    <source>
        <strain evidence="12 13">CGMCC 1.15824</strain>
    </source>
</reference>
<dbReference type="EMBL" id="JBHSJG010000053">
    <property type="protein sequence ID" value="MFC4989676.1"/>
    <property type="molecule type" value="Genomic_DNA"/>
</dbReference>
<dbReference type="InterPro" id="IPR017871">
    <property type="entry name" value="ABC_transporter-like_CS"/>
</dbReference>
<dbReference type="GO" id="GO:0005886">
    <property type="term" value="C:plasma membrane"/>
    <property type="evidence" value="ECO:0007669"/>
    <property type="project" value="UniProtKB-SubCell"/>
</dbReference>
<evidence type="ECO:0000256" key="6">
    <source>
        <dbReference type="ARBA" id="ARBA00022840"/>
    </source>
</evidence>
<keyword evidence="13" id="KW-1185">Reference proteome</keyword>
<proteinExistence type="predicted"/>
<evidence type="ECO:0000256" key="1">
    <source>
        <dbReference type="ARBA" id="ARBA00004651"/>
    </source>
</evidence>
<dbReference type="InterPro" id="IPR027417">
    <property type="entry name" value="P-loop_NTPase"/>
</dbReference>
<protein>
    <submittedName>
        <fullName evidence="12">ABC transporter ATP-binding protein</fullName>
    </submittedName>
</protein>
<dbReference type="PROSITE" id="PS50893">
    <property type="entry name" value="ABC_TRANSPORTER_2"/>
    <property type="match status" value="1"/>
</dbReference>
<dbReference type="SMART" id="SM00382">
    <property type="entry name" value="AAA"/>
    <property type="match status" value="1"/>
</dbReference>
<name>A0ABD5QIQ1_9EURY</name>
<evidence type="ECO:0000259" key="11">
    <source>
        <dbReference type="PROSITE" id="PS50929"/>
    </source>
</evidence>